<keyword evidence="2" id="KW-1185">Reference proteome</keyword>
<sequence>MSDINTPYGILDSDHAIELLTPPASQLDQMVLAHFQRWRVVGIFLRCVSCGHSQKGSESMRPFLHGPQCSVGATEDFPWRELADLLQHLPR</sequence>
<dbReference type="RefSeq" id="WP_231674581.1">
    <property type="nucleotide sequence ID" value="NZ_CP081201.1"/>
</dbReference>
<protein>
    <submittedName>
        <fullName evidence="1">Uncharacterized protein</fullName>
    </submittedName>
</protein>
<accession>A0ABY6F7N3</accession>
<organism evidence="1 2">
    <name type="scientific">Pseudomonas phytophila</name>
    <dbReference type="NCBI Taxonomy" id="2867264"/>
    <lineage>
        <taxon>Bacteria</taxon>
        <taxon>Pseudomonadati</taxon>
        <taxon>Pseudomonadota</taxon>
        <taxon>Gammaproteobacteria</taxon>
        <taxon>Pseudomonadales</taxon>
        <taxon>Pseudomonadaceae</taxon>
        <taxon>Pseudomonas</taxon>
    </lineage>
</organism>
<dbReference type="EMBL" id="CP081201">
    <property type="protein sequence ID" value="UXZ93880.1"/>
    <property type="molecule type" value="Genomic_DNA"/>
</dbReference>
<gene>
    <name evidence="1" type="ORF">K3169_15950</name>
</gene>
<evidence type="ECO:0000313" key="2">
    <source>
        <dbReference type="Proteomes" id="UP001063228"/>
    </source>
</evidence>
<dbReference type="Proteomes" id="UP001063228">
    <property type="component" value="Chromosome"/>
</dbReference>
<evidence type="ECO:0000313" key="1">
    <source>
        <dbReference type="EMBL" id="UXZ93880.1"/>
    </source>
</evidence>
<proteinExistence type="predicted"/>
<name>A0ABY6F7N3_9PSED</name>
<reference evidence="1" key="1">
    <citation type="submission" date="2021-08" db="EMBL/GenBank/DDBJ databases">
        <title>Complete genome sequence of Pseudomonas phytophila.</title>
        <authorList>
            <person name="Weir B.S."/>
            <person name="Templeton M.D."/>
            <person name="Arshed S."/>
            <person name="Andersen M.T."/>
            <person name="Jayaraman J."/>
        </authorList>
    </citation>
    <scope>NUCLEOTIDE SEQUENCE</scope>
    <source>
        <strain evidence="1">ICMP 23753</strain>
    </source>
</reference>